<dbReference type="GO" id="GO:0005634">
    <property type="term" value="C:nucleus"/>
    <property type="evidence" value="ECO:0007669"/>
    <property type="project" value="TreeGrafter"/>
</dbReference>
<evidence type="ECO:0000256" key="2">
    <source>
        <dbReference type="SAM" id="MobiDB-lite"/>
    </source>
</evidence>
<dbReference type="PANTHER" id="PTHR22978">
    <property type="entry name" value="B-CELL TRANSLOCATION GENE"/>
    <property type="match status" value="1"/>
</dbReference>
<protein>
    <submittedName>
        <fullName evidence="5">Protein BTG3</fullName>
    </submittedName>
</protein>
<feature type="region of interest" description="Disordered" evidence="2">
    <location>
        <begin position="112"/>
        <end position="133"/>
    </location>
</feature>
<dbReference type="PROSITE" id="PS00960">
    <property type="entry name" value="BTG_1"/>
    <property type="match status" value="1"/>
</dbReference>
<dbReference type="PRINTS" id="PR00310">
    <property type="entry name" value="ANTIPRLFBTG1"/>
</dbReference>
<dbReference type="PANTHER" id="PTHR22978:SF6">
    <property type="entry name" value="PROTEIN BTG3"/>
    <property type="match status" value="1"/>
</dbReference>
<dbReference type="KEGG" id="pvp:105290838"/>
<name>A0A6P6CDF0_PTEVA</name>
<comment type="similarity">
    <text evidence="1">Belongs to the BTG family.</text>
</comment>
<dbReference type="AlphaFoldDB" id="A0A6P6CDF0"/>
<reference evidence="5" key="1">
    <citation type="submission" date="2025-08" db="UniProtKB">
        <authorList>
            <consortium name="RefSeq"/>
        </authorList>
    </citation>
    <scope>IDENTIFICATION</scope>
    <source>
        <tissue evidence="5">Kidney</tissue>
    </source>
</reference>
<gene>
    <name evidence="5" type="primary">BTG3</name>
</gene>
<sequence>MKNEIAAVVFFFTRLVRKHDKLKKEAVERFAEKLTLILQEKYTNHWYPEKPSKGQAYRCIRVNKFQRVDPDVLKACENSCILYSDLGLPKELTLWVDPCEVCCRWALDKVTSDYHSGSSSSDEEISKEVEVKPSSVTATPSPVYQISELIFPPLPMWHPLPRKKTGMYRGNGHQSHYPPPVPFGYPNQGRKNKPYRPIPVTWVPPPGMHCDRNHWINPHMLAPH</sequence>
<dbReference type="InterPro" id="IPR036054">
    <property type="entry name" value="BTG-like_sf"/>
</dbReference>
<accession>A0A6P6CDF0</accession>
<dbReference type="SMART" id="SM00099">
    <property type="entry name" value="btg1"/>
    <property type="match status" value="1"/>
</dbReference>
<keyword evidence="4" id="KW-1185">Reference proteome</keyword>
<dbReference type="GO" id="GO:0005737">
    <property type="term" value="C:cytoplasm"/>
    <property type="evidence" value="ECO:0007669"/>
    <property type="project" value="TreeGrafter"/>
</dbReference>
<evidence type="ECO:0000313" key="5">
    <source>
        <dbReference type="RefSeq" id="XP_023385313.1"/>
    </source>
</evidence>
<dbReference type="CTD" id="10950"/>
<evidence type="ECO:0000313" key="4">
    <source>
        <dbReference type="Proteomes" id="UP000515202"/>
    </source>
</evidence>
<organism evidence="4 5">
    <name type="scientific">Pteropus vampyrus</name>
    <name type="common">Large flying fox</name>
    <dbReference type="NCBI Taxonomy" id="132908"/>
    <lineage>
        <taxon>Eukaryota</taxon>
        <taxon>Metazoa</taxon>
        <taxon>Chordata</taxon>
        <taxon>Craniata</taxon>
        <taxon>Vertebrata</taxon>
        <taxon>Euteleostomi</taxon>
        <taxon>Mammalia</taxon>
        <taxon>Eutheria</taxon>
        <taxon>Laurasiatheria</taxon>
        <taxon>Chiroptera</taxon>
        <taxon>Yinpterochiroptera</taxon>
        <taxon>Pteropodoidea</taxon>
        <taxon>Pteropodidae</taxon>
        <taxon>Pteropodinae</taxon>
        <taxon>Pteropus</taxon>
    </lineage>
</organism>
<dbReference type="Pfam" id="PF07742">
    <property type="entry name" value="BTG"/>
    <property type="match status" value="1"/>
</dbReference>
<evidence type="ECO:0000259" key="3">
    <source>
        <dbReference type="PROSITE" id="PS00960"/>
    </source>
</evidence>
<dbReference type="Gene3D" id="3.90.640.90">
    <property type="entry name" value="Anti-proliferative protein, N-terminal domain"/>
    <property type="match status" value="1"/>
</dbReference>
<dbReference type="SUPFAM" id="SSF160696">
    <property type="entry name" value="BTG domain-like"/>
    <property type="match status" value="1"/>
</dbReference>
<feature type="domain" description="Anti-proliferative protein" evidence="3">
    <location>
        <begin position="42"/>
        <end position="62"/>
    </location>
</feature>
<dbReference type="FunFam" id="3.90.640.90:FF:000002">
    <property type="entry name" value="BTG anti-proliferation factor 4"/>
    <property type="match status" value="1"/>
</dbReference>
<evidence type="ECO:0000256" key="1">
    <source>
        <dbReference type="ARBA" id="ARBA00007989"/>
    </source>
</evidence>
<dbReference type="RefSeq" id="XP_023385313.1">
    <property type="nucleotide sequence ID" value="XM_023529545.1"/>
</dbReference>
<dbReference type="InterPro" id="IPR002087">
    <property type="entry name" value="Anti_prolifrtn"/>
</dbReference>
<proteinExistence type="inferred from homology"/>
<dbReference type="Proteomes" id="UP000515202">
    <property type="component" value="Unplaced"/>
</dbReference>
<dbReference type="OrthoDB" id="19928at2759"/>
<dbReference type="GeneID" id="105290838"/>
<dbReference type="InterPro" id="IPR033332">
    <property type="entry name" value="BTG"/>
</dbReference>